<evidence type="ECO:0000256" key="4">
    <source>
        <dbReference type="ARBA" id="ARBA00023125"/>
    </source>
</evidence>
<feature type="domain" description="THAP-type" evidence="9">
    <location>
        <begin position="206"/>
        <end position="299"/>
    </location>
</feature>
<dbReference type="GO" id="GO:0003677">
    <property type="term" value="F:DNA binding"/>
    <property type="evidence" value="ECO:0007669"/>
    <property type="project" value="UniProtKB-UniRule"/>
</dbReference>
<dbReference type="SUPFAM" id="SSF57716">
    <property type="entry name" value="Glucocorticoid receptor-like (DNA-binding domain)"/>
    <property type="match status" value="1"/>
</dbReference>
<dbReference type="PROSITE" id="PS50157">
    <property type="entry name" value="ZINC_FINGER_C2H2_2"/>
    <property type="match status" value="3"/>
</dbReference>
<dbReference type="STRING" id="7168.A0A182NVN0"/>
<dbReference type="AlphaFoldDB" id="A0A182NVN0"/>
<evidence type="ECO:0000259" key="8">
    <source>
        <dbReference type="PROSITE" id="PS50157"/>
    </source>
</evidence>
<keyword evidence="4 6" id="KW-0238">DNA-binding</keyword>
<dbReference type="EnsemblMetazoa" id="ADIR011731-RA">
    <property type="protein sequence ID" value="ADIR011731-PA"/>
    <property type="gene ID" value="ADIR011731"/>
</dbReference>
<evidence type="ECO:0000313" key="10">
    <source>
        <dbReference type="EnsemblMetazoa" id="ADIR011731-PA"/>
    </source>
</evidence>
<evidence type="ECO:0008006" key="12">
    <source>
        <dbReference type="Google" id="ProtNLM"/>
    </source>
</evidence>
<dbReference type="InterPro" id="IPR013087">
    <property type="entry name" value="Znf_C2H2_type"/>
</dbReference>
<dbReference type="SUPFAM" id="SSF57667">
    <property type="entry name" value="beta-beta-alpha zinc fingers"/>
    <property type="match status" value="2"/>
</dbReference>
<evidence type="ECO:0000259" key="9">
    <source>
        <dbReference type="PROSITE" id="PS50950"/>
    </source>
</evidence>
<feature type="domain" description="C2H2-type" evidence="8">
    <location>
        <begin position="658"/>
        <end position="685"/>
    </location>
</feature>
<dbReference type="SMART" id="SM00692">
    <property type="entry name" value="DM3"/>
    <property type="match status" value="1"/>
</dbReference>
<organism evidence="10 11">
    <name type="scientific">Anopheles dirus</name>
    <dbReference type="NCBI Taxonomy" id="7168"/>
    <lineage>
        <taxon>Eukaryota</taxon>
        <taxon>Metazoa</taxon>
        <taxon>Ecdysozoa</taxon>
        <taxon>Arthropoda</taxon>
        <taxon>Hexapoda</taxon>
        <taxon>Insecta</taxon>
        <taxon>Pterygota</taxon>
        <taxon>Neoptera</taxon>
        <taxon>Endopterygota</taxon>
        <taxon>Diptera</taxon>
        <taxon>Nematocera</taxon>
        <taxon>Culicoidea</taxon>
        <taxon>Culicidae</taxon>
        <taxon>Anophelinae</taxon>
        <taxon>Anopheles</taxon>
    </lineage>
</organism>
<dbReference type="PROSITE" id="PS00028">
    <property type="entry name" value="ZINC_FINGER_C2H2_1"/>
    <property type="match status" value="3"/>
</dbReference>
<dbReference type="InterPro" id="IPR006612">
    <property type="entry name" value="THAP_Znf"/>
</dbReference>
<dbReference type="SMART" id="SM00355">
    <property type="entry name" value="ZnF_C2H2"/>
    <property type="match status" value="5"/>
</dbReference>
<name>A0A182NVN0_9DIPT</name>
<accession>A0A182NVN0</accession>
<evidence type="ECO:0000256" key="2">
    <source>
        <dbReference type="ARBA" id="ARBA00022771"/>
    </source>
</evidence>
<feature type="domain" description="C2H2-type" evidence="8">
    <location>
        <begin position="152"/>
        <end position="179"/>
    </location>
</feature>
<feature type="region of interest" description="Disordered" evidence="7">
    <location>
        <begin position="49"/>
        <end position="74"/>
    </location>
</feature>
<feature type="domain" description="C2H2-type" evidence="8">
    <location>
        <begin position="617"/>
        <end position="644"/>
    </location>
</feature>
<dbReference type="PANTHER" id="PTHR46927:SF3">
    <property type="entry name" value="THAP-TYPE DOMAIN-CONTAINING PROTEIN"/>
    <property type="match status" value="1"/>
</dbReference>
<dbReference type="InterPro" id="IPR052224">
    <property type="entry name" value="THAP_domain_protein"/>
</dbReference>
<dbReference type="Pfam" id="PF05485">
    <property type="entry name" value="THAP"/>
    <property type="match status" value="1"/>
</dbReference>
<evidence type="ECO:0000256" key="5">
    <source>
        <dbReference type="PROSITE-ProRule" id="PRU00042"/>
    </source>
</evidence>
<evidence type="ECO:0000313" key="11">
    <source>
        <dbReference type="Proteomes" id="UP000075884"/>
    </source>
</evidence>
<evidence type="ECO:0000256" key="1">
    <source>
        <dbReference type="ARBA" id="ARBA00022723"/>
    </source>
</evidence>
<dbReference type="Gene3D" id="3.30.160.60">
    <property type="entry name" value="Classic Zinc Finger"/>
    <property type="match status" value="3"/>
</dbReference>
<dbReference type="VEuPathDB" id="VectorBase:ADIR011731"/>
<dbReference type="InterPro" id="IPR036236">
    <property type="entry name" value="Znf_C2H2_sf"/>
</dbReference>
<keyword evidence="1" id="KW-0479">Metal-binding</keyword>
<dbReference type="SMART" id="SM00980">
    <property type="entry name" value="THAP"/>
    <property type="match status" value="1"/>
</dbReference>
<evidence type="ECO:0000256" key="7">
    <source>
        <dbReference type="SAM" id="MobiDB-lite"/>
    </source>
</evidence>
<protein>
    <recommendedName>
        <fullName evidence="12">THAP-type domain-containing protein</fullName>
    </recommendedName>
</protein>
<dbReference type="GO" id="GO:0008270">
    <property type="term" value="F:zinc ion binding"/>
    <property type="evidence" value="ECO:0007669"/>
    <property type="project" value="UniProtKB-KW"/>
</dbReference>
<keyword evidence="3" id="KW-0862">Zinc</keyword>
<reference evidence="11" key="1">
    <citation type="submission" date="2013-03" db="EMBL/GenBank/DDBJ databases">
        <title>The Genome Sequence of Anopheles dirus WRAIR2.</title>
        <authorList>
            <consortium name="The Broad Institute Genomics Platform"/>
            <person name="Neafsey D.E."/>
            <person name="Walton C."/>
            <person name="Walker B."/>
            <person name="Young S.K."/>
            <person name="Zeng Q."/>
            <person name="Gargeya S."/>
            <person name="Fitzgerald M."/>
            <person name="Haas B."/>
            <person name="Abouelleil A."/>
            <person name="Allen A.W."/>
            <person name="Alvarado L."/>
            <person name="Arachchi H.M."/>
            <person name="Berlin A.M."/>
            <person name="Chapman S.B."/>
            <person name="Gainer-Dewar J."/>
            <person name="Goldberg J."/>
            <person name="Griggs A."/>
            <person name="Gujja S."/>
            <person name="Hansen M."/>
            <person name="Howarth C."/>
            <person name="Imamovic A."/>
            <person name="Ireland A."/>
            <person name="Larimer J."/>
            <person name="McCowan C."/>
            <person name="Murphy C."/>
            <person name="Pearson M."/>
            <person name="Poon T.W."/>
            <person name="Priest M."/>
            <person name="Roberts A."/>
            <person name="Saif S."/>
            <person name="Shea T."/>
            <person name="Sisk P."/>
            <person name="Sykes S."/>
            <person name="Wortman J."/>
            <person name="Nusbaum C."/>
            <person name="Birren B."/>
        </authorList>
    </citation>
    <scope>NUCLEOTIDE SEQUENCE [LARGE SCALE GENOMIC DNA]</scope>
    <source>
        <strain evidence="11">WRAIR2</strain>
    </source>
</reference>
<evidence type="ECO:0000256" key="6">
    <source>
        <dbReference type="PROSITE-ProRule" id="PRU00309"/>
    </source>
</evidence>
<sequence>EHLVKVLKKLNLCQGSDDKITVERLALEVATYGRVTKFTKFEYDPSKVKVPEQTESPETMLISDDEDGTGRDENTLTTEDLSFISAPAPKKPQKRQLKDEIEYARPRGKFKMVKKEHRNLKRWVCPYVDICNNYYLDESALQQHVRVDHKTFKCKTCGYSMEFYEIYKKHVESHAVARALLISHSKTTPIKFFKCDSSTYIHTHIMPNEKCSAAFCTNSRKNAKSRELDIIFHGFPAEGELRQRWIKFCQNPEGWTPFKTSVMCSVHFKPEDYQMMRSPLIKENVIYRKLQLNAVPSVKKCMPVPINVKKKLDEQIRKQLYEEHYRKDNTHTSATDDDVAYWELPKKKKLKLNAGPKIVYRLQKFPKVCAFCLKEVDNENLFLPFSFYHHDLQCTIEEKFDEIADESSADQKDRGDVRHLLPNKICCECLDTLVKFHQFQKQLKCVRKFSTGVGKLFKGSRTNLEDQYKEEGAHLIRVLRKLNICEGSDDKITVERLAKEAANYRPVPNSVGLNRDQPKAKVLAQYLNRETFRTETVNDYEEPGSAEIEWNEIVMPAPKTRTTNDAIPLVTSRKYKTARKEQRGAKQWVCPYPDICKEWFLDEAALQQHVRVDHKTFKCRTCGAKFAFYDLYKRHIESHAIARALLATHNKNSTAKEFECDCCDKKFRSEEVFLRHQNIHVGERNYVCGTCLAVYLDAKEFKYHKCSVPNADQPDTSDDTLAEHLYAKPTAAEHATETAELSTLTNNSDFSTGNQLPNDIEWLSIEILDVADS</sequence>
<proteinExistence type="predicted"/>
<dbReference type="PROSITE" id="PS50950">
    <property type="entry name" value="ZF_THAP"/>
    <property type="match status" value="1"/>
</dbReference>
<evidence type="ECO:0000256" key="3">
    <source>
        <dbReference type="ARBA" id="ARBA00022833"/>
    </source>
</evidence>
<dbReference type="Proteomes" id="UP000075884">
    <property type="component" value="Unassembled WGS sequence"/>
</dbReference>
<keyword evidence="11" id="KW-1185">Reference proteome</keyword>
<reference evidence="10" key="2">
    <citation type="submission" date="2020-05" db="UniProtKB">
        <authorList>
            <consortium name="EnsemblMetazoa"/>
        </authorList>
    </citation>
    <scope>IDENTIFICATION</scope>
    <source>
        <strain evidence="10">WRAIR2</strain>
    </source>
</reference>
<keyword evidence="2 5" id="KW-0863">Zinc-finger</keyword>
<dbReference type="PANTHER" id="PTHR46927">
    <property type="entry name" value="AGAP005574-PA"/>
    <property type="match status" value="1"/>
</dbReference>